<evidence type="ECO:0000256" key="1">
    <source>
        <dbReference type="ARBA" id="ARBA00022603"/>
    </source>
</evidence>
<proteinExistence type="predicted"/>
<evidence type="ECO:0000259" key="4">
    <source>
        <dbReference type="Pfam" id="PF13649"/>
    </source>
</evidence>
<keyword evidence="2" id="KW-0808">Transferase</keyword>
<dbReference type="InterPro" id="IPR029063">
    <property type="entry name" value="SAM-dependent_MTases_sf"/>
</dbReference>
<dbReference type="GO" id="GO:0032259">
    <property type="term" value="P:methylation"/>
    <property type="evidence" value="ECO:0007669"/>
    <property type="project" value="UniProtKB-KW"/>
</dbReference>
<dbReference type="CDD" id="cd02440">
    <property type="entry name" value="AdoMet_MTases"/>
    <property type="match status" value="1"/>
</dbReference>
<dbReference type="Pfam" id="PF13649">
    <property type="entry name" value="Methyltransf_25"/>
    <property type="match status" value="1"/>
</dbReference>
<accession>A0AAD7UE81</accession>
<feature type="domain" description="Methyltransferase" evidence="4">
    <location>
        <begin position="42"/>
        <end position="131"/>
    </location>
</feature>
<dbReference type="SUPFAM" id="SSF53335">
    <property type="entry name" value="S-adenosyl-L-methionine-dependent methyltransferases"/>
    <property type="match status" value="1"/>
</dbReference>
<dbReference type="Gene3D" id="3.40.50.150">
    <property type="entry name" value="Vaccinia Virus protein VP39"/>
    <property type="match status" value="1"/>
</dbReference>
<reference evidence="5" key="1">
    <citation type="submission" date="2023-01" db="EMBL/GenBank/DDBJ databases">
        <title>Metagenome sequencing of chrysophaentin producing Chrysophaeum taylorii.</title>
        <authorList>
            <person name="Davison J."/>
            <person name="Bewley C."/>
        </authorList>
    </citation>
    <scope>NUCLEOTIDE SEQUENCE</scope>
    <source>
        <strain evidence="5">NIES-1699</strain>
    </source>
</reference>
<keyword evidence="1" id="KW-0489">Methyltransferase</keyword>
<evidence type="ECO:0000313" key="6">
    <source>
        <dbReference type="Proteomes" id="UP001230188"/>
    </source>
</evidence>
<organism evidence="5 6">
    <name type="scientific">Chrysophaeum taylorii</name>
    <dbReference type="NCBI Taxonomy" id="2483200"/>
    <lineage>
        <taxon>Eukaryota</taxon>
        <taxon>Sar</taxon>
        <taxon>Stramenopiles</taxon>
        <taxon>Ochrophyta</taxon>
        <taxon>Pelagophyceae</taxon>
        <taxon>Pelagomonadales</taxon>
        <taxon>Pelagomonadaceae</taxon>
        <taxon>Chrysophaeum</taxon>
    </lineage>
</organism>
<dbReference type="GO" id="GO:0008168">
    <property type="term" value="F:methyltransferase activity"/>
    <property type="evidence" value="ECO:0007669"/>
    <property type="project" value="UniProtKB-KW"/>
</dbReference>
<evidence type="ECO:0000313" key="5">
    <source>
        <dbReference type="EMBL" id="KAJ8602581.1"/>
    </source>
</evidence>
<comment type="caution">
    <text evidence="5">The sequence shown here is derived from an EMBL/GenBank/DDBJ whole genome shotgun (WGS) entry which is preliminary data.</text>
</comment>
<keyword evidence="3" id="KW-0949">S-adenosyl-L-methionine</keyword>
<keyword evidence="6" id="KW-1185">Reference proteome</keyword>
<dbReference type="Proteomes" id="UP001230188">
    <property type="component" value="Unassembled WGS sequence"/>
</dbReference>
<evidence type="ECO:0000256" key="2">
    <source>
        <dbReference type="ARBA" id="ARBA00022679"/>
    </source>
</evidence>
<dbReference type="InterPro" id="IPR041698">
    <property type="entry name" value="Methyltransf_25"/>
</dbReference>
<name>A0AAD7UE81_9STRA</name>
<dbReference type="AlphaFoldDB" id="A0AAD7UE81"/>
<protein>
    <recommendedName>
        <fullName evidence="4">Methyltransferase domain-containing protein</fullName>
    </recommendedName>
</protein>
<dbReference type="EMBL" id="JAQMWT010000376">
    <property type="protein sequence ID" value="KAJ8602581.1"/>
    <property type="molecule type" value="Genomic_DNA"/>
</dbReference>
<evidence type="ECO:0000256" key="3">
    <source>
        <dbReference type="ARBA" id="ARBA00022691"/>
    </source>
</evidence>
<dbReference type="PANTHER" id="PTHR43464">
    <property type="entry name" value="METHYLTRANSFERASE"/>
    <property type="match status" value="1"/>
</dbReference>
<gene>
    <name evidence="5" type="ORF">CTAYLR_008757</name>
</gene>
<sequence>MVHVPQSYYHRLDYGGAVPWDINKPQPAVCRAAREWPPGSRVIDCGCGAGDNAGWLARQGHRVVGFDLSPSAISTARRRHPGIEFFEASAMEIEIDDLFDIAVDSALLHCLEDADQRAYLRRLAPLVRPAGRIFLGCFSDANPDPWDNPRRLSESHLRVLFDDDPWCLRDLQATWWERPSQRGSRTGGAWCMAWWCEIERL</sequence>
<dbReference type="PANTHER" id="PTHR43464:SF19">
    <property type="entry name" value="UBIQUINONE BIOSYNTHESIS O-METHYLTRANSFERASE, MITOCHONDRIAL"/>
    <property type="match status" value="1"/>
</dbReference>